<feature type="transmembrane region" description="Helical" evidence="6">
    <location>
        <begin position="42"/>
        <end position="60"/>
    </location>
</feature>
<evidence type="ECO:0000259" key="8">
    <source>
        <dbReference type="Pfam" id="PF13567"/>
    </source>
</evidence>
<evidence type="ECO:0000256" key="4">
    <source>
        <dbReference type="ARBA" id="ARBA00022989"/>
    </source>
</evidence>
<feature type="domain" description="ComEC/Rec2-related protein" evidence="7">
    <location>
        <begin position="240"/>
        <end position="516"/>
    </location>
</feature>
<feature type="transmembrane region" description="Helical" evidence="6">
    <location>
        <begin position="66"/>
        <end position="85"/>
    </location>
</feature>
<feature type="transmembrane region" description="Helical" evidence="6">
    <location>
        <begin position="18"/>
        <end position="35"/>
    </location>
</feature>
<dbReference type="Proteomes" id="UP000244880">
    <property type="component" value="Unassembled WGS sequence"/>
</dbReference>
<dbReference type="Pfam" id="PF13567">
    <property type="entry name" value="DUF4131"/>
    <property type="match status" value="1"/>
</dbReference>
<evidence type="ECO:0000256" key="5">
    <source>
        <dbReference type="ARBA" id="ARBA00023136"/>
    </source>
</evidence>
<name>A0A2R8BF59_9RHOB</name>
<feature type="transmembrane region" description="Helical" evidence="6">
    <location>
        <begin position="397"/>
        <end position="419"/>
    </location>
</feature>
<dbReference type="GO" id="GO:0005886">
    <property type="term" value="C:plasma membrane"/>
    <property type="evidence" value="ECO:0007669"/>
    <property type="project" value="UniProtKB-SubCell"/>
</dbReference>
<proteinExistence type="predicted"/>
<dbReference type="OrthoDB" id="9790149at2"/>
<dbReference type="Pfam" id="PF03772">
    <property type="entry name" value="Competence"/>
    <property type="match status" value="1"/>
</dbReference>
<dbReference type="EMBL" id="OMOR01000001">
    <property type="protein sequence ID" value="SPH21646.1"/>
    <property type="molecule type" value="Genomic_DNA"/>
</dbReference>
<keyword evidence="10" id="KW-1185">Reference proteome</keyword>
<evidence type="ECO:0000256" key="6">
    <source>
        <dbReference type="SAM" id="Phobius"/>
    </source>
</evidence>
<feature type="transmembrane region" description="Helical" evidence="6">
    <location>
        <begin position="263"/>
        <end position="289"/>
    </location>
</feature>
<feature type="transmembrane region" description="Helical" evidence="6">
    <location>
        <begin position="495"/>
        <end position="513"/>
    </location>
</feature>
<keyword evidence="4 6" id="KW-1133">Transmembrane helix</keyword>
<protein>
    <submittedName>
        <fullName evidence="9">ComE operon protein 3</fullName>
    </submittedName>
</protein>
<dbReference type="PANTHER" id="PTHR30619:SF1">
    <property type="entry name" value="RECOMBINATION PROTEIN 2"/>
    <property type="match status" value="1"/>
</dbReference>
<organism evidence="9 10">
    <name type="scientific">Ascidiaceihabitans donghaensis</name>
    <dbReference type="NCBI Taxonomy" id="1510460"/>
    <lineage>
        <taxon>Bacteria</taxon>
        <taxon>Pseudomonadati</taxon>
        <taxon>Pseudomonadota</taxon>
        <taxon>Alphaproteobacteria</taxon>
        <taxon>Rhodobacterales</taxon>
        <taxon>Paracoccaceae</taxon>
        <taxon>Ascidiaceihabitans</taxon>
    </lineage>
</organism>
<keyword evidence="3 6" id="KW-0812">Transmembrane</keyword>
<evidence type="ECO:0000313" key="10">
    <source>
        <dbReference type="Proteomes" id="UP000244880"/>
    </source>
</evidence>
<feature type="transmembrane region" description="Helical" evidence="6">
    <location>
        <begin position="463"/>
        <end position="483"/>
    </location>
</feature>
<evidence type="ECO:0000256" key="2">
    <source>
        <dbReference type="ARBA" id="ARBA00022475"/>
    </source>
</evidence>
<dbReference type="NCBIfam" id="TIGR00360">
    <property type="entry name" value="ComEC_N-term"/>
    <property type="match status" value="1"/>
</dbReference>
<evidence type="ECO:0000256" key="1">
    <source>
        <dbReference type="ARBA" id="ARBA00004651"/>
    </source>
</evidence>
<accession>A0A2R8BF59</accession>
<feature type="transmembrane region" description="Helical" evidence="6">
    <location>
        <begin position="301"/>
        <end position="323"/>
    </location>
</feature>
<keyword evidence="5 6" id="KW-0472">Membrane</keyword>
<evidence type="ECO:0000256" key="3">
    <source>
        <dbReference type="ARBA" id="ARBA00022692"/>
    </source>
</evidence>
<comment type="subcellular location">
    <subcellularLocation>
        <location evidence="1">Cell membrane</location>
        <topology evidence="1">Multi-pass membrane protein</topology>
    </subcellularLocation>
</comment>
<sequence>MRALEAVRGVWAAQRGHLFAWVPVCLAIGIGAFFSLRFEPSLGVIGSVAMIGVSAAAWGWHKRAFGSPLTIALCIICAGFVVAAWRAHSVAGPILGWRYYGAIEGRVIAMDRSSSDAVRLTLDAVTLDDVSPRRTPLRVRISLHGDAAFGVTALPGMRIMTTGHLSPPGGPVEPGGFNFQRHAWFGQLGAVGYTRVPLVAIKAPKRGDMSLMIFRLRMAISARVQQTLPGDVGGFAAAVTTGDRSALSKEALNDLRASNTAHLIAISGLHMGLLSGFVFALLRIVIALIQPLALRISARKWAAGGALCIAAVYLALSGGNVSTERAFIMVAVALTAVMCDRRAISLRAVAMAAIIVLVLQPEAMLGPGFQMSFAATTALVAVFGWMRDAQIKLGPDWAQPVVGVVLSSAIAGLATAPIGAAHFNAVAHYGLVANLLSVPLMGMIVIPAAVFAALLAPFGLEGLGLWVMGLGLQWILGVADWVAGLEGARGYVAGPGPWVLPVMALGGCMVIIWHGRLRWLGTVPVVLAFAMWGGAQRPTALIADNGSLVGVMTDAGRALSKAKGAGFVARNWLENDGDPSSQSYAAGRWPGDGGRLQVTHIGAVELVHVIGKKAASAVLDCDARQLLVASAPLKISGCPVYDPQRLRQTGAVALFAKGDGLDVVTVRDVTGDRLWSNWAK</sequence>
<evidence type="ECO:0000313" key="9">
    <source>
        <dbReference type="EMBL" id="SPH21646.1"/>
    </source>
</evidence>
<feature type="transmembrane region" description="Helical" evidence="6">
    <location>
        <begin position="431"/>
        <end position="456"/>
    </location>
</feature>
<feature type="domain" description="DUF4131" evidence="8">
    <location>
        <begin position="43"/>
        <end position="190"/>
    </location>
</feature>
<dbReference type="AlphaFoldDB" id="A0A2R8BF59"/>
<dbReference type="InterPro" id="IPR025405">
    <property type="entry name" value="DUF4131"/>
</dbReference>
<reference evidence="9 10" key="1">
    <citation type="submission" date="2018-03" db="EMBL/GenBank/DDBJ databases">
        <authorList>
            <person name="Keele B.F."/>
        </authorList>
    </citation>
    <scope>NUCLEOTIDE SEQUENCE [LARGE SCALE GENOMIC DNA]</scope>
    <source>
        <strain evidence="9 10">CECT 8599</strain>
    </source>
</reference>
<dbReference type="InterPro" id="IPR004477">
    <property type="entry name" value="ComEC_N"/>
</dbReference>
<keyword evidence="2" id="KW-1003">Cell membrane</keyword>
<evidence type="ECO:0000259" key="7">
    <source>
        <dbReference type="Pfam" id="PF03772"/>
    </source>
</evidence>
<dbReference type="InterPro" id="IPR052159">
    <property type="entry name" value="Competence_DNA_uptake"/>
</dbReference>
<gene>
    <name evidence="9" type="primary">comEC</name>
    <name evidence="9" type="ORF">ASD8599_02398</name>
</gene>
<feature type="transmembrane region" description="Helical" evidence="6">
    <location>
        <begin position="344"/>
        <end position="361"/>
    </location>
</feature>
<dbReference type="RefSeq" id="WP_108828706.1">
    <property type="nucleotide sequence ID" value="NZ_OMOR01000001.1"/>
</dbReference>
<dbReference type="PANTHER" id="PTHR30619">
    <property type="entry name" value="DNA INTERNALIZATION/COMPETENCE PROTEIN COMEC/REC2"/>
    <property type="match status" value="1"/>
</dbReference>